<protein>
    <submittedName>
        <fullName evidence="1">Hydroxyneurosporene synthase</fullName>
    </submittedName>
</protein>
<dbReference type="CDD" id="cd21471">
    <property type="entry name" value="CrtC-like"/>
    <property type="match status" value="1"/>
</dbReference>
<dbReference type="SUPFAM" id="SSF159245">
    <property type="entry name" value="AttH-like"/>
    <property type="match status" value="1"/>
</dbReference>
<keyword evidence="2" id="KW-1185">Reference proteome</keyword>
<sequence length="304" mass="34708">MPPDGYAWWYVDGISRDGEQQISIISFIGSVFSPWYRWSGRKNPENHCCINVATYGRGGRWTMTDRGQAALRQSRNRFEVGPSKLTWTGSQLLIDIDEVAWPRMQRLKGRVTVTPSAITSVELPLKQDGSHVWRPFAPSSEIEVDLNQPGWQWTGHGYFDANFGIHALEDDFSYWTWGRFPTRDNGAYCFYDASVRDGSELAVGLHFGADGSAEVIDAPPRTRFARSKWLVRRETRADPGYVPQQVHDMLDAPFYCRSAVRTRVFGEEMVGVHEALDLDRFASPLLKPMLAVRVPRRSGWRFQD</sequence>
<comment type="caution">
    <text evidence="1">The sequence shown here is derived from an EMBL/GenBank/DDBJ whole genome shotgun (WGS) entry which is preliminary data.</text>
</comment>
<dbReference type="NCBIfam" id="NF045922">
    <property type="entry name" value="CarotHydtaseCrtCRhod"/>
    <property type="match status" value="1"/>
</dbReference>
<dbReference type="AlphaFoldDB" id="A0A4R1Z1L3"/>
<gene>
    <name evidence="1" type="ORF">EV216_10255</name>
</gene>
<reference evidence="1 2" key="1">
    <citation type="submission" date="2019-03" db="EMBL/GenBank/DDBJ databases">
        <title>Genomic Encyclopedia of Type Strains, Phase IV (KMG-IV): sequencing the most valuable type-strain genomes for metagenomic binning, comparative biology and taxonomic classification.</title>
        <authorList>
            <person name="Goeker M."/>
        </authorList>
    </citation>
    <scope>NUCLEOTIDE SEQUENCE [LARGE SCALE GENOMIC DNA]</scope>
    <source>
        <strain evidence="1 2">DSM 21153</strain>
    </source>
</reference>
<proteinExistence type="predicted"/>
<dbReference type="EMBL" id="SLVM01000002">
    <property type="protein sequence ID" value="TCM87502.1"/>
    <property type="molecule type" value="Genomic_DNA"/>
</dbReference>
<evidence type="ECO:0000313" key="1">
    <source>
        <dbReference type="EMBL" id="TCM87502.1"/>
    </source>
</evidence>
<evidence type="ECO:0000313" key="2">
    <source>
        <dbReference type="Proteomes" id="UP000295277"/>
    </source>
</evidence>
<organism evidence="1 2">
    <name type="scientific">Rhodovulum steppense</name>
    <dbReference type="NCBI Taxonomy" id="540251"/>
    <lineage>
        <taxon>Bacteria</taxon>
        <taxon>Pseudomonadati</taxon>
        <taxon>Pseudomonadota</taxon>
        <taxon>Alphaproteobacteria</taxon>
        <taxon>Rhodobacterales</taxon>
        <taxon>Paracoccaceae</taxon>
        <taxon>Rhodovulum</taxon>
    </lineage>
</organism>
<dbReference type="Proteomes" id="UP000295277">
    <property type="component" value="Unassembled WGS sequence"/>
</dbReference>
<name>A0A4R1Z1L3_9RHOB</name>
<accession>A0A4R1Z1L3</accession>